<comment type="caution">
    <text evidence="4">The sequence shown here is derived from an EMBL/GenBank/DDBJ whole genome shotgun (WGS) entry which is preliminary data.</text>
</comment>
<keyword evidence="3" id="KW-0472">Membrane</keyword>
<feature type="coiled-coil region" evidence="1">
    <location>
        <begin position="842"/>
        <end position="932"/>
    </location>
</feature>
<feature type="region of interest" description="Disordered" evidence="2">
    <location>
        <begin position="1312"/>
        <end position="1346"/>
    </location>
</feature>
<dbReference type="GeneID" id="31822952"/>
<organism evidence="4 5">
    <name type="scientific">Marinobacter nauticus</name>
    <name type="common">Marinobacter hydrocarbonoclasticus</name>
    <name type="synonym">Marinobacter aquaeolei</name>
    <dbReference type="NCBI Taxonomy" id="2743"/>
    <lineage>
        <taxon>Bacteria</taxon>
        <taxon>Pseudomonadati</taxon>
        <taxon>Pseudomonadota</taxon>
        <taxon>Gammaproteobacteria</taxon>
        <taxon>Pseudomonadales</taxon>
        <taxon>Marinobacteraceae</taxon>
        <taxon>Marinobacter</taxon>
    </lineage>
</organism>
<evidence type="ECO:0000256" key="1">
    <source>
        <dbReference type="SAM" id="Coils"/>
    </source>
</evidence>
<evidence type="ECO:0000256" key="3">
    <source>
        <dbReference type="SAM" id="Phobius"/>
    </source>
</evidence>
<keyword evidence="3" id="KW-0812">Transmembrane</keyword>
<feature type="transmembrane region" description="Helical" evidence="3">
    <location>
        <begin position="1098"/>
        <end position="1117"/>
    </location>
</feature>
<feature type="transmembrane region" description="Helical" evidence="3">
    <location>
        <begin position="1037"/>
        <end position="1055"/>
    </location>
</feature>
<accession>A0A368X6P4</accession>
<feature type="transmembrane region" description="Helical" evidence="3">
    <location>
        <begin position="1067"/>
        <end position="1086"/>
    </location>
</feature>
<dbReference type="Proteomes" id="UP000253647">
    <property type="component" value="Unassembled WGS sequence"/>
</dbReference>
<proteinExistence type="predicted"/>
<keyword evidence="3" id="KW-1133">Transmembrane helix</keyword>
<sequence>MSENSAKQSTTGCSPTCEDESLIIEVIGKEHPDGHAFRIFDESNYEQQEWLEKQVEIEPLENSILHVWPWKGQPSRNVWIEIKSEDGPIRVPFLDDATSTEREVEHQRHVVLPVVPATLLSGIELHGQKPARQVLARAGFLYIFYKEKLWREIEIRIDEEGQTSYHDVALTKHRSRSGQLEPGYRKVTGSAMSEIWIPARINSDWLTLEMAFSESQWPGERVMHLERSATDRENRCVSIDMRFGSETKVSVENSNASSGNSVAFLAEYLSPQRSRVPALEWQFDRPDDYLLDLEGTYPDRAMQKAKSIHQRQESPDPEDPIAEDERPEMTALSNCLHRSLHQAEEALIQQCRPEDPEPFTWPGSGTAETDATINAKKRGIGVILLDDPIYQLRYNQRRRQVAAWYLNAAVRRAKARPYFDSALLVHSVIEPEHIASEPNQLHKHMAEINNQGRAELERSLAVSERQMGRAYLEKVHSELLELLSNERTHHVLTDLFTHDSYDYAGAFNFVTSLVMNLVTEPAECDALDIDVEGAVDGEGKHWLQGLCEGRHSRVLYSLLFPRFSPEDQKKPYQPPAEPQVNHGNGQFRETELAAMSITDLPDIDELKTIDGLELAVEAAAGSYETLLTANMRLGSQVLMSVHGNMWAAIHHASQAIEARNAKLAAIKKQLAELRIEISNLENQRWNIERRINNLRGKEAELEAIRNKLIELDVRFKELSRQKQSIMKTAVAGRMKLYSVSLEQLRRSLPELLGKVELMRLSKARQKDYFIFEFSEAELKSGTGKRAVELFGDLIQAGEEPDVRASTSRRRSKAAGIASEVAEDVYVLAVPKTETVVMLIEDIRKAESDFRQAVRALAELDELVGPSPGTPAAAMAAAAQRIEAAKAEVARAERELKAFEQEIDSRRSRVAKKEQYIRDLEAANDAANKIDQAEINSNRSSRLYRVLNKPAFPVFVGLIEVFNSASVWSASAHDGRVKGQLRADFRKFSAGFDLFVAGTAISERWVLGPSKILALELPEDIGRVFVKSLGAPLTVRSGLGAAAGFFMALDAGWDAYYEYRMGNHKAAFGYGLLAGSGIAFGFASVVGKSGLLLVLGPKGWLAVGVILAVAGLATVFAFSDEPLDIWMRHGPFGPLAEKPFLKKPDEAYYRLISQLMGVTVRLEYNPLRRMARDGVLEGYSDDQIAALSMAGERLVIESAIPELFSSGGGVTVLPKLQLNEMIAVAKGRSGHVQNNRIEGADVEPYVLMTEESGTGLHIYLNAPESARRRLDTAVWQSEAWETRTYRWKAKVQIQARQSLESMLMVFPAPPPQDPLVFSKSDERHTQPDFSSEDQPFWYSQRVQENAD</sequence>
<feature type="region of interest" description="Disordered" evidence="2">
    <location>
        <begin position="302"/>
        <end position="326"/>
    </location>
</feature>
<evidence type="ECO:0000313" key="4">
    <source>
        <dbReference type="EMBL" id="RCW63660.1"/>
    </source>
</evidence>
<evidence type="ECO:0000313" key="5">
    <source>
        <dbReference type="Proteomes" id="UP000253647"/>
    </source>
</evidence>
<evidence type="ECO:0000256" key="2">
    <source>
        <dbReference type="SAM" id="MobiDB-lite"/>
    </source>
</evidence>
<reference evidence="4 5" key="1">
    <citation type="submission" date="2018-07" db="EMBL/GenBank/DDBJ databases">
        <title>Freshwater and sediment microbial communities from various areas in North America, analyzing microbe dynamics in response to fracking.</title>
        <authorList>
            <person name="Lamendella R."/>
        </authorList>
    </citation>
    <scope>NUCLEOTIDE SEQUENCE [LARGE SCALE GENOMIC DNA]</scope>
    <source>
        <strain evidence="4 5">105B</strain>
    </source>
</reference>
<feature type="coiled-coil region" evidence="1">
    <location>
        <begin position="656"/>
        <end position="721"/>
    </location>
</feature>
<dbReference type="EMBL" id="QPJI01000017">
    <property type="protein sequence ID" value="RCW63660.1"/>
    <property type="molecule type" value="Genomic_DNA"/>
</dbReference>
<dbReference type="RefSeq" id="WP_114435202.1">
    <property type="nucleotide sequence ID" value="NZ_CALIOX010000007.1"/>
</dbReference>
<dbReference type="CDD" id="cd20705">
    <property type="entry name" value="MIX_I"/>
    <property type="match status" value="1"/>
</dbReference>
<protein>
    <submittedName>
        <fullName evidence="4">Uncharacterized protein</fullName>
    </submittedName>
</protein>
<name>A0A368X6P4_MARNT</name>
<keyword evidence="1" id="KW-0175">Coiled coil</keyword>
<gene>
    <name evidence="4" type="ORF">DET61_1173</name>
</gene>